<dbReference type="HOGENOM" id="CLU_621148_0_0_1"/>
<dbReference type="RefSeq" id="XP_458567.2">
    <property type="nucleotide sequence ID" value="XM_458567.1"/>
</dbReference>
<keyword evidence="2" id="KW-1133">Transmembrane helix</keyword>
<dbReference type="eggNOG" id="ENOG502RQ02">
    <property type="taxonomic scope" value="Eukaryota"/>
</dbReference>
<organism evidence="3 4">
    <name type="scientific">Debaryomyces hansenii (strain ATCC 36239 / CBS 767 / BCRC 21394 / JCM 1990 / NBRC 0083 / IGC 2968)</name>
    <name type="common">Yeast</name>
    <name type="synonym">Torulaspora hansenii</name>
    <dbReference type="NCBI Taxonomy" id="284592"/>
    <lineage>
        <taxon>Eukaryota</taxon>
        <taxon>Fungi</taxon>
        <taxon>Dikarya</taxon>
        <taxon>Ascomycota</taxon>
        <taxon>Saccharomycotina</taxon>
        <taxon>Pichiomycetes</taxon>
        <taxon>Debaryomycetaceae</taxon>
        <taxon>Debaryomyces</taxon>
    </lineage>
</organism>
<dbReference type="VEuPathDB" id="FungiDB:DEHA2D02288g"/>
<keyword evidence="2" id="KW-0812">Transmembrane</keyword>
<accession>Q6BTA3</accession>
<protein>
    <submittedName>
        <fullName evidence="3">DEHA2D02288p</fullName>
    </submittedName>
</protein>
<proteinExistence type="predicted"/>
<feature type="transmembrane region" description="Helical" evidence="2">
    <location>
        <begin position="358"/>
        <end position="387"/>
    </location>
</feature>
<dbReference type="STRING" id="284592.Q6BTA3"/>
<dbReference type="Proteomes" id="UP000000599">
    <property type="component" value="Chromosome D"/>
</dbReference>
<keyword evidence="2" id="KW-0472">Membrane</keyword>
<dbReference type="InParanoid" id="Q6BTA3"/>
<keyword evidence="4" id="KW-1185">Reference proteome</keyword>
<feature type="compositionally biased region" description="Polar residues" evidence="1">
    <location>
        <begin position="126"/>
        <end position="144"/>
    </location>
</feature>
<dbReference type="EMBL" id="CR382136">
    <property type="protein sequence ID" value="CAG86699.2"/>
    <property type="molecule type" value="Genomic_DNA"/>
</dbReference>
<reference evidence="3 4" key="1">
    <citation type="journal article" date="2004" name="Nature">
        <title>Genome evolution in yeasts.</title>
        <authorList>
            <consortium name="Genolevures"/>
            <person name="Dujon B."/>
            <person name="Sherman D."/>
            <person name="Fischer G."/>
            <person name="Durrens P."/>
            <person name="Casaregola S."/>
            <person name="Lafontaine I."/>
            <person name="de Montigny J."/>
            <person name="Marck C."/>
            <person name="Neuveglise C."/>
            <person name="Talla E."/>
            <person name="Goffard N."/>
            <person name="Frangeul L."/>
            <person name="Aigle M."/>
            <person name="Anthouard V."/>
            <person name="Babour A."/>
            <person name="Barbe V."/>
            <person name="Barnay S."/>
            <person name="Blanchin S."/>
            <person name="Beckerich J.M."/>
            <person name="Beyne E."/>
            <person name="Bleykasten C."/>
            <person name="Boisrame A."/>
            <person name="Boyer J."/>
            <person name="Cattolico L."/>
            <person name="Confanioleri F."/>
            <person name="de Daruvar A."/>
            <person name="Despons L."/>
            <person name="Fabre E."/>
            <person name="Fairhead C."/>
            <person name="Ferry-Dumazet H."/>
            <person name="Groppi A."/>
            <person name="Hantraye F."/>
            <person name="Hennequin C."/>
            <person name="Jauniaux N."/>
            <person name="Joyet P."/>
            <person name="Kachouri R."/>
            <person name="Kerrest A."/>
            <person name="Koszul R."/>
            <person name="Lemaire M."/>
            <person name="Lesur I."/>
            <person name="Ma L."/>
            <person name="Muller H."/>
            <person name="Nicaud J.M."/>
            <person name="Nikolski M."/>
            <person name="Oztas S."/>
            <person name="Ozier-Kalogeropoulos O."/>
            <person name="Pellenz S."/>
            <person name="Potier S."/>
            <person name="Richard G.F."/>
            <person name="Straub M.L."/>
            <person name="Suleau A."/>
            <person name="Swennene D."/>
            <person name="Tekaia F."/>
            <person name="Wesolowski-Louvel M."/>
            <person name="Westhof E."/>
            <person name="Wirth B."/>
            <person name="Zeniou-Meyer M."/>
            <person name="Zivanovic I."/>
            <person name="Bolotin-Fukuhara M."/>
            <person name="Thierry A."/>
            <person name="Bouchier C."/>
            <person name="Caudron B."/>
            <person name="Scarpelli C."/>
            <person name="Gaillardin C."/>
            <person name="Weissenbach J."/>
            <person name="Wincker P."/>
            <person name="Souciet J.L."/>
        </authorList>
    </citation>
    <scope>NUCLEOTIDE SEQUENCE [LARGE SCALE GENOMIC DNA]</scope>
    <source>
        <strain evidence="4">ATCC 36239 / CBS 767 / BCRC 21394 / JCM 1990 / NBRC 0083 / IGC 2968</strain>
    </source>
</reference>
<evidence type="ECO:0000256" key="1">
    <source>
        <dbReference type="SAM" id="MobiDB-lite"/>
    </source>
</evidence>
<gene>
    <name evidence="3" type="ordered locus">DEHA2D02288g</name>
</gene>
<evidence type="ECO:0000313" key="4">
    <source>
        <dbReference type="Proteomes" id="UP000000599"/>
    </source>
</evidence>
<name>Q6BTA3_DEBHA</name>
<sequence length="441" mass="52124">MNRSITQPIDTLIGICWSRIIETSTSKDFIYISQAFGLISQLQDLVCCKELLTTNEKQLLHKMSSDKPSLKLFKHELVSFILRLVKFSDMEKFLMERGNISLYDINKAVSRNSKPFRKPLSPYNMKLNNSKSPARPISTSTPMTYNLKPEPKQIISPPQSPVMMRSRPYDRKEINGLRSSVLMKEQQINDRENQYSSVADENNQLSSTNRMQQRKIQTLEIDINNLKKYVETLEYQLERQSVDKPNTFIDRNIMKELVDKNTENEKIIQHLQSLCERHQKDLTKCKTNDHKYEPIIQKLVLEMNKQDELVEKLKLKLKLNDSPSDNLEFQSFLKKLPFIKQYYLYYKYQQDQKNFGTLFINMATLCLTSVILLNIVKFVFYIMIYLFDMQRTTSANNLQEYIYDDYGSNNWFSSNEATFVWWQEIEWLEYAVYSISDWIGS</sequence>
<dbReference type="GeneID" id="2900923"/>
<dbReference type="OrthoDB" id="4007944at2759"/>
<feature type="region of interest" description="Disordered" evidence="1">
    <location>
        <begin position="192"/>
        <end position="211"/>
    </location>
</feature>
<evidence type="ECO:0000256" key="2">
    <source>
        <dbReference type="SAM" id="Phobius"/>
    </source>
</evidence>
<feature type="compositionally biased region" description="Polar residues" evidence="1">
    <location>
        <begin position="194"/>
        <end position="211"/>
    </location>
</feature>
<dbReference type="OMA" id="MFALNIM"/>
<dbReference type="AlphaFoldDB" id="Q6BTA3"/>
<evidence type="ECO:0000313" key="3">
    <source>
        <dbReference type="EMBL" id="CAG86699.2"/>
    </source>
</evidence>
<dbReference type="KEGG" id="dha:DEHA2D02288g"/>
<feature type="region of interest" description="Disordered" evidence="1">
    <location>
        <begin position="119"/>
        <end position="165"/>
    </location>
</feature>